<comment type="subcellular location">
    <subcellularLocation>
        <location evidence="1">Cell membrane</location>
        <topology evidence="1">Multi-pass membrane protein</topology>
    </subcellularLocation>
</comment>
<feature type="transmembrane region" description="Helical" evidence="18">
    <location>
        <begin position="79"/>
        <end position="104"/>
    </location>
</feature>
<proteinExistence type="inferred from homology"/>
<keyword evidence="3" id="KW-1003">Cell membrane</keyword>
<comment type="similarity">
    <text evidence="16">Belongs to the G-protein coupled receptor 1 family.</text>
</comment>
<evidence type="ECO:0000256" key="10">
    <source>
        <dbReference type="ARBA" id="ARBA00023170"/>
    </source>
</evidence>
<dbReference type="PRINTS" id="PR00527">
    <property type="entry name" value="GASTRINR"/>
</dbReference>
<evidence type="ECO:0000256" key="9">
    <source>
        <dbReference type="ARBA" id="ARBA00023157"/>
    </source>
</evidence>
<evidence type="ECO:0000256" key="5">
    <source>
        <dbReference type="ARBA" id="ARBA00022989"/>
    </source>
</evidence>
<keyword evidence="11" id="KW-0325">Glycoprotein</keyword>
<evidence type="ECO:0000256" key="4">
    <source>
        <dbReference type="ARBA" id="ARBA00022692"/>
    </source>
</evidence>
<evidence type="ECO:0000256" key="15">
    <source>
        <dbReference type="ARBA" id="ARBA00031093"/>
    </source>
</evidence>
<dbReference type="GO" id="GO:0015054">
    <property type="term" value="F:gastrin receptor activity"/>
    <property type="evidence" value="ECO:0007669"/>
    <property type="project" value="InterPro"/>
</dbReference>
<dbReference type="FunCoup" id="A0A7M7NK99">
    <property type="interactions" value="518"/>
</dbReference>
<evidence type="ECO:0000313" key="21">
    <source>
        <dbReference type="Proteomes" id="UP000007110"/>
    </source>
</evidence>
<evidence type="ECO:0000256" key="3">
    <source>
        <dbReference type="ARBA" id="ARBA00022475"/>
    </source>
</evidence>
<comment type="function">
    <text evidence="14">Receptor for gastrin and cholecystokinin. The CCK-B receptors occur throughout the central nervous system where they modulate anxiety, analgesia, arousal, and neuroleptic activity. This receptor mediates its action by association with G proteins that activate a phosphatidylinositol-calcium second messenger system.</text>
</comment>
<dbReference type="Gene3D" id="1.20.1070.10">
    <property type="entry name" value="Rhodopsin 7-helix transmembrane proteins"/>
    <property type="match status" value="1"/>
</dbReference>
<evidence type="ECO:0000256" key="2">
    <source>
        <dbReference type="ARBA" id="ARBA00019090"/>
    </source>
</evidence>
<dbReference type="PRINTS" id="PR01822">
    <property type="entry name" value="CCYSTOKININR"/>
</dbReference>
<dbReference type="OMA" id="HDWPKDQ"/>
<keyword evidence="21" id="KW-1185">Reference proteome</keyword>
<reference evidence="21" key="1">
    <citation type="submission" date="2015-02" db="EMBL/GenBank/DDBJ databases">
        <title>Genome sequencing for Strongylocentrotus purpuratus.</title>
        <authorList>
            <person name="Murali S."/>
            <person name="Liu Y."/>
            <person name="Vee V."/>
            <person name="English A."/>
            <person name="Wang M."/>
            <person name="Skinner E."/>
            <person name="Han Y."/>
            <person name="Muzny D.M."/>
            <person name="Worley K.C."/>
            <person name="Gibbs R.A."/>
        </authorList>
    </citation>
    <scope>NUCLEOTIDE SEQUENCE</scope>
</reference>
<keyword evidence="5 18" id="KW-1133">Transmembrane helix</keyword>
<evidence type="ECO:0000313" key="20">
    <source>
        <dbReference type="EnsemblMetazoa" id="XP_030836990"/>
    </source>
</evidence>
<keyword evidence="9" id="KW-1015">Disulfide bond</keyword>
<dbReference type="InParanoid" id="A0A7M7NK99"/>
<evidence type="ECO:0000256" key="13">
    <source>
        <dbReference type="ARBA" id="ARBA00023288"/>
    </source>
</evidence>
<dbReference type="EnsemblMetazoa" id="XM_030981130">
    <property type="protein sequence ID" value="XP_030836990"/>
    <property type="gene ID" value="LOC577301"/>
</dbReference>
<feature type="domain" description="G-protein coupled receptors family 1 profile" evidence="19">
    <location>
        <begin position="58"/>
        <end position="370"/>
    </location>
</feature>
<dbReference type="PROSITE" id="PS50262">
    <property type="entry name" value="G_PROTEIN_RECEP_F1_2"/>
    <property type="match status" value="1"/>
</dbReference>
<keyword evidence="13" id="KW-0449">Lipoprotein</keyword>
<dbReference type="PANTHER" id="PTHR24238">
    <property type="entry name" value="G-PROTEIN COUPLED RECEPTOR"/>
    <property type="match status" value="1"/>
</dbReference>
<evidence type="ECO:0000256" key="12">
    <source>
        <dbReference type="ARBA" id="ARBA00023224"/>
    </source>
</evidence>
<evidence type="ECO:0000256" key="14">
    <source>
        <dbReference type="ARBA" id="ARBA00025402"/>
    </source>
</evidence>
<dbReference type="SUPFAM" id="SSF81321">
    <property type="entry name" value="Family A G protein-coupled receptor-like"/>
    <property type="match status" value="1"/>
</dbReference>
<feature type="region of interest" description="Disordered" evidence="17">
    <location>
        <begin position="242"/>
        <end position="304"/>
    </location>
</feature>
<dbReference type="SMART" id="SM01381">
    <property type="entry name" value="7TM_GPCR_Srsx"/>
    <property type="match status" value="1"/>
</dbReference>
<evidence type="ECO:0000256" key="18">
    <source>
        <dbReference type="SAM" id="Phobius"/>
    </source>
</evidence>
<sequence length="453" mass="51112">MTNNSVDLSTGGMATDWDGGSFASTTQQPFDTVPRSQTVNIYLLICIYVIIFLLAVIGNILVIVTLVQNKRMRTVTNIFLLSLSVSDLLFAILCMPFTLVGNILQRFIFGEGICKIISYFQGASVAVSVWTMCAISLERYHAICNPLASRAWQTKSRACKITVAVWLMSFLVLLPFAIYTEHEKIGDTEYYKCREKFPTQFHKLYITSIFMALMFIPLFMMCIAYALIIRELWRGMHYERQNTKREKEQNGTPLNDLSKKKKGRKALMDDSSATESFLRKSRGGTGASSKKGESAHATPRSTSSNTAKKRVVKMLLVLVILFFVCWTPTWSMNIWATYDPKGAYSSVSTLQVTLIRLMMYTSACVNPIIYCFMNKKFRQGLIDAFGCCCCCFVGKKADTASLPSQTSVRRNHPVQRPHSTNYTNRWPGQSALRLIVHSQQFNKITTPGLVRAV</sequence>
<dbReference type="OrthoDB" id="5987936at2759"/>
<evidence type="ECO:0000256" key="11">
    <source>
        <dbReference type="ARBA" id="ARBA00023180"/>
    </source>
</evidence>
<evidence type="ECO:0000256" key="6">
    <source>
        <dbReference type="ARBA" id="ARBA00023040"/>
    </source>
</evidence>
<name>A0A7M7NK99_STRPU</name>
<keyword evidence="8" id="KW-0564">Palmitate</keyword>
<feature type="transmembrane region" description="Helical" evidence="18">
    <location>
        <begin position="116"/>
        <end position="137"/>
    </location>
</feature>
<accession>A0A7M7NK99</accession>
<keyword evidence="4 16" id="KW-0812">Transmembrane</keyword>
<dbReference type="InterPro" id="IPR009126">
    <property type="entry name" value="Cholcskin_rcpt"/>
</dbReference>
<keyword evidence="10 16" id="KW-0675">Receptor</keyword>
<dbReference type="GO" id="GO:0007186">
    <property type="term" value="P:G protein-coupled receptor signaling pathway"/>
    <property type="evidence" value="ECO:0000318"/>
    <property type="project" value="GO_Central"/>
</dbReference>
<dbReference type="InterPro" id="IPR000314">
    <property type="entry name" value="Gastrin_rcpt"/>
</dbReference>
<dbReference type="AlphaFoldDB" id="A0A7M7NK99"/>
<feature type="transmembrane region" description="Helical" evidence="18">
    <location>
        <begin position="41"/>
        <end position="67"/>
    </location>
</feature>
<dbReference type="GO" id="GO:0032870">
    <property type="term" value="P:cellular response to hormone stimulus"/>
    <property type="evidence" value="ECO:0000318"/>
    <property type="project" value="GO_Central"/>
</dbReference>
<dbReference type="PRINTS" id="PR00237">
    <property type="entry name" value="GPCRRHODOPSN"/>
</dbReference>
<evidence type="ECO:0000256" key="16">
    <source>
        <dbReference type="RuleBase" id="RU000688"/>
    </source>
</evidence>
<dbReference type="PROSITE" id="PS00237">
    <property type="entry name" value="G_PROTEIN_RECEP_F1_1"/>
    <property type="match status" value="1"/>
</dbReference>
<reference evidence="20" key="2">
    <citation type="submission" date="2021-01" db="UniProtKB">
        <authorList>
            <consortium name="EnsemblMetazoa"/>
        </authorList>
    </citation>
    <scope>IDENTIFICATION</scope>
</reference>
<dbReference type="KEGG" id="spu:577301"/>
<feature type="transmembrane region" description="Helical" evidence="18">
    <location>
        <begin position="350"/>
        <end position="372"/>
    </location>
</feature>
<evidence type="ECO:0000259" key="19">
    <source>
        <dbReference type="PROSITE" id="PS50262"/>
    </source>
</evidence>
<feature type="transmembrane region" description="Helical" evidence="18">
    <location>
        <begin position="204"/>
        <end position="228"/>
    </location>
</feature>
<evidence type="ECO:0000256" key="17">
    <source>
        <dbReference type="SAM" id="MobiDB-lite"/>
    </source>
</evidence>
<keyword evidence="6 16" id="KW-0297">G-protein coupled receptor</keyword>
<dbReference type="FunFam" id="1.20.1070.10:FF:000417">
    <property type="entry name" value="CCK-like receptor"/>
    <property type="match status" value="1"/>
</dbReference>
<dbReference type="RefSeq" id="XP_030836990.1">
    <property type="nucleotide sequence ID" value="XM_030981130.1"/>
</dbReference>
<protein>
    <recommendedName>
        <fullName evidence="2">Gastrin/cholecystokinin type B receptor</fullName>
    </recommendedName>
    <alternativeName>
        <fullName evidence="15">Cholecystokinin-2 receptor</fullName>
    </alternativeName>
</protein>
<dbReference type="Proteomes" id="UP000007110">
    <property type="component" value="Unassembled WGS sequence"/>
</dbReference>
<feature type="transmembrane region" description="Helical" evidence="18">
    <location>
        <begin position="311"/>
        <end position="330"/>
    </location>
</feature>
<dbReference type="GeneID" id="577301"/>
<dbReference type="InterPro" id="IPR017452">
    <property type="entry name" value="GPCR_Rhodpsn_7TM"/>
</dbReference>
<organism evidence="20 21">
    <name type="scientific">Strongylocentrotus purpuratus</name>
    <name type="common">Purple sea urchin</name>
    <dbReference type="NCBI Taxonomy" id="7668"/>
    <lineage>
        <taxon>Eukaryota</taxon>
        <taxon>Metazoa</taxon>
        <taxon>Echinodermata</taxon>
        <taxon>Eleutherozoa</taxon>
        <taxon>Echinozoa</taxon>
        <taxon>Echinoidea</taxon>
        <taxon>Euechinoidea</taxon>
        <taxon>Echinacea</taxon>
        <taxon>Camarodonta</taxon>
        <taxon>Echinidea</taxon>
        <taxon>Strongylocentrotidae</taxon>
        <taxon>Strongylocentrotus</taxon>
    </lineage>
</organism>
<dbReference type="PANTHER" id="PTHR24238:SF75">
    <property type="entry name" value="CHOLECYSTOKININ-LIKE RECEPTOR AT 17D1-RELATED"/>
    <property type="match status" value="1"/>
</dbReference>
<keyword evidence="7 18" id="KW-0472">Membrane</keyword>
<keyword evidence="12 16" id="KW-0807">Transducer</keyword>
<dbReference type="GO" id="GO:0004930">
    <property type="term" value="F:G protein-coupled receptor activity"/>
    <property type="evidence" value="ECO:0000318"/>
    <property type="project" value="GO_Central"/>
</dbReference>
<dbReference type="GO" id="GO:0005886">
    <property type="term" value="C:plasma membrane"/>
    <property type="evidence" value="ECO:0000318"/>
    <property type="project" value="GO_Central"/>
</dbReference>
<evidence type="ECO:0000256" key="7">
    <source>
        <dbReference type="ARBA" id="ARBA00023136"/>
    </source>
</evidence>
<evidence type="ECO:0000256" key="1">
    <source>
        <dbReference type="ARBA" id="ARBA00004651"/>
    </source>
</evidence>
<dbReference type="Pfam" id="PF00001">
    <property type="entry name" value="7tm_1"/>
    <property type="match status" value="1"/>
</dbReference>
<evidence type="ECO:0000256" key="8">
    <source>
        <dbReference type="ARBA" id="ARBA00023139"/>
    </source>
</evidence>
<feature type="transmembrane region" description="Helical" evidence="18">
    <location>
        <begin position="158"/>
        <end position="179"/>
    </location>
</feature>
<dbReference type="InterPro" id="IPR000276">
    <property type="entry name" value="GPCR_Rhodpsn"/>
</dbReference>